<dbReference type="EMBL" id="BOOB01000034">
    <property type="protein sequence ID" value="GIH34275.1"/>
    <property type="molecule type" value="Genomic_DNA"/>
</dbReference>
<feature type="compositionally biased region" description="Basic and acidic residues" evidence="1">
    <location>
        <begin position="1"/>
        <end position="22"/>
    </location>
</feature>
<keyword evidence="3" id="KW-1185">Reference proteome</keyword>
<evidence type="ECO:0000256" key="1">
    <source>
        <dbReference type="SAM" id="MobiDB-lite"/>
    </source>
</evidence>
<feature type="compositionally biased region" description="Polar residues" evidence="1">
    <location>
        <begin position="93"/>
        <end position="102"/>
    </location>
</feature>
<evidence type="ECO:0000313" key="3">
    <source>
        <dbReference type="Proteomes" id="UP000651728"/>
    </source>
</evidence>
<comment type="caution">
    <text evidence="2">The sequence shown here is derived from an EMBL/GenBank/DDBJ whole genome shotgun (WGS) entry which is preliminary data.</text>
</comment>
<evidence type="ECO:0000313" key="2">
    <source>
        <dbReference type="EMBL" id="GIH34275.1"/>
    </source>
</evidence>
<name>A0ABQ4FHL0_9ACTN</name>
<dbReference type="Proteomes" id="UP000651728">
    <property type="component" value="Unassembled WGS sequence"/>
</dbReference>
<accession>A0ABQ4FHL0</accession>
<feature type="region of interest" description="Disordered" evidence="1">
    <location>
        <begin position="1"/>
        <end position="64"/>
    </location>
</feature>
<protein>
    <submittedName>
        <fullName evidence="2">Uncharacterized protein</fullName>
    </submittedName>
</protein>
<reference evidence="2 3" key="1">
    <citation type="submission" date="2021-01" db="EMBL/GenBank/DDBJ databases">
        <title>Whole genome shotgun sequence of Microbispora amethystogenes NBRC 101907.</title>
        <authorList>
            <person name="Komaki H."/>
            <person name="Tamura T."/>
        </authorList>
    </citation>
    <scope>NUCLEOTIDE SEQUENCE [LARGE SCALE GENOMIC DNA]</scope>
    <source>
        <strain evidence="2 3">NBRC 101907</strain>
    </source>
</reference>
<gene>
    <name evidence="2" type="ORF">Mam01_44390</name>
</gene>
<proteinExistence type="predicted"/>
<feature type="region of interest" description="Disordered" evidence="1">
    <location>
        <begin position="77"/>
        <end position="102"/>
    </location>
</feature>
<organism evidence="2 3">
    <name type="scientific">Microbispora amethystogenes</name>
    <dbReference type="NCBI Taxonomy" id="1427754"/>
    <lineage>
        <taxon>Bacteria</taxon>
        <taxon>Bacillati</taxon>
        <taxon>Actinomycetota</taxon>
        <taxon>Actinomycetes</taxon>
        <taxon>Streptosporangiales</taxon>
        <taxon>Streptosporangiaceae</taxon>
        <taxon>Microbispora</taxon>
    </lineage>
</organism>
<sequence>MTRPGGDRKGIWISEFERRDGDGGISRDTGADTPGGPHHARPRRTTPYLGGPARTRVTGEGPGPACRMKCSFPSFVIASPPPGDRGAAPPVSPVSNRTTTIR</sequence>